<dbReference type="PANTHER" id="PTHR28297:SF1">
    <property type="entry name" value="FUNGAL PROTEIN"/>
    <property type="match status" value="1"/>
</dbReference>
<feature type="region of interest" description="Disordered" evidence="1">
    <location>
        <begin position="481"/>
        <end position="505"/>
    </location>
</feature>
<organism evidence="3 4">
    <name type="scientific">Austropuccinia psidii MF-1</name>
    <dbReference type="NCBI Taxonomy" id="1389203"/>
    <lineage>
        <taxon>Eukaryota</taxon>
        <taxon>Fungi</taxon>
        <taxon>Dikarya</taxon>
        <taxon>Basidiomycota</taxon>
        <taxon>Pucciniomycotina</taxon>
        <taxon>Pucciniomycetes</taxon>
        <taxon>Pucciniales</taxon>
        <taxon>Sphaerophragmiaceae</taxon>
        <taxon>Austropuccinia</taxon>
    </lineage>
</organism>
<feature type="region of interest" description="Disordered" evidence="1">
    <location>
        <begin position="391"/>
        <end position="416"/>
    </location>
</feature>
<sequence length="505" mass="56500">MDQIILDTTLPSSPSPPSPSNFISNSINQNHQQVQNQIQNQSQNQIIHSFQNLNSNLDIESSHHLQVHSDHDPSSFPGRPPGLHPLAIPPLTLKQKLYIILPQMLGAAVLDGLANFGIGCAMYLNAKNVRIWILKNNTVAGDMAITIFIQGVLTFCIASGMVHVDLRKNTITAFPYPWPDTSWGAAKRLSPDNAKTRIGKLWTTFHNDQGFSRGLHFFSGSDVNDIFDRRLSRSQFFTRLAWSIWKGSVLSVIYFFIIWPIAIAIVSPIWAGENLGNGNFTAPLIKGVYGFVYGLLMNPVCAMIAMGSEDSVRHHRAERQRQQFENPEKVAMRTTAAERVSMPVIPTIELSTPQADNLIEENMSPRSHLNENPLQRVESLRRSLELLSAHPNNLVNPQPDHDQPTPHDNYPGLGWRSSDVYRRRSIDVAPHRISQGRYSIKSTSGPLTRSTSTGSAHPRSTNESQGLFVSPRKLSHLPTNLSHHQRLNTSSSHRRQFSQQGIIPE</sequence>
<feature type="transmembrane region" description="Helical" evidence="2">
    <location>
        <begin position="290"/>
        <end position="307"/>
    </location>
</feature>
<comment type="caution">
    <text evidence="3">The sequence shown here is derived from an EMBL/GenBank/DDBJ whole genome shotgun (WGS) entry which is preliminary data.</text>
</comment>
<feature type="region of interest" description="Disordered" evidence="1">
    <location>
        <begin position="1"/>
        <end position="21"/>
    </location>
</feature>
<name>A0A9Q3DT93_9BASI</name>
<feature type="compositionally biased region" description="Polar residues" evidence="1">
    <location>
        <begin position="436"/>
        <end position="467"/>
    </location>
</feature>
<dbReference type="InterPro" id="IPR018852">
    <property type="entry name" value="DUF2456"/>
</dbReference>
<keyword evidence="2" id="KW-0472">Membrane</keyword>
<dbReference type="EMBL" id="AVOT02019568">
    <property type="protein sequence ID" value="MBW0507213.1"/>
    <property type="molecule type" value="Genomic_DNA"/>
</dbReference>
<gene>
    <name evidence="3" type="ORF">O181_046928</name>
</gene>
<protein>
    <submittedName>
        <fullName evidence="3">Uncharacterized protein</fullName>
    </submittedName>
</protein>
<keyword evidence="2" id="KW-0812">Transmembrane</keyword>
<keyword evidence="4" id="KW-1185">Reference proteome</keyword>
<evidence type="ECO:0000256" key="2">
    <source>
        <dbReference type="SAM" id="Phobius"/>
    </source>
</evidence>
<feature type="transmembrane region" description="Helical" evidence="2">
    <location>
        <begin position="249"/>
        <end position="270"/>
    </location>
</feature>
<evidence type="ECO:0000256" key="1">
    <source>
        <dbReference type="SAM" id="MobiDB-lite"/>
    </source>
</evidence>
<dbReference type="OrthoDB" id="15595at2759"/>
<feature type="transmembrane region" description="Helical" evidence="2">
    <location>
        <begin position="144"/>
        <end position="164"/>
    </location>
</feature>
<accession>A0A9Q3DT93</accession>
<dbReference type="PANTHER" id="PTHR28297">
    <property type="entry name" value="FUNGAL PROTEIN"/>
    <property type="match status" value="1"/>
</dbReference>
<proteinExistence type="predicted"/>
<feature type="transmembrane region" description="Helical" evidence="2">
    <location>
        <begin position="104"/>
        <end position="124"/>
    </location>
</feature>
<reference evidence="3" key="1">
    <citation type="submission" date="2021-03" db="EMBL/GenBank/DDBJ databases">
        <title>Draft genome sequence of rust myrtle Austropuccinia psidii MF-1, a brazilian biotype.</title>
        <authorList>
            <person name="Quecine M.C."/>
            <person name="Pachon D.M.R."/>
            <person name="Bonatelli M.L."/>
            <person name="Correr F.H."/>
            <person name="Franceschini L.M."/>
            <person name="Leite T.F."/>
            <person name="Margarido G.R.A."/>
            <person name="Almeida C.A."/>
            <person name="Ferrarezi J.A."/>
            <person name="Labate C.A."/>
        </authorList>
    </citation>
    <scope>NUCLEOTIDE SEQUENCE</scope>
    <source>
        <strain evidence="3">MF-1</strain>
    </source>
</reference>
<dbReference type="AlphaFoldDB" id="A0A9Q3DT93"/>
<evidence type="ECO:0000313" key="3">
    <source>
        <dbReference type="EMBL" id="MBW0507213.1"/>
    </source>
</evidence>
<feature type="region of interest" description="Disordered" evidence="1">
    <location>
        <begin position="432"/>
        <end position="467"/>
    </location>
</feature>
<evidence type="ECO:0000313" key="4">
    <source>
        <dbReference type="Proteomes" id="UP000765509"/>
    </source>
</evidence>
<dbReference type="Pfam" id="PF10445">
    <property type="entry name" value="DUF2456"/>
    <property type="match status" value="1"/>
</dbReference>
<keyword evidence="2" id="KW-1133">Transmembrane helix</keyword>
<dbReference type="Proteomes" id="UP000765509">
    <property type="component" value="Unassembled WGS sequence"/>
</dbReference>